<evidence type="ECO:0000313" key="2">
    <source>
        <dbReference type="Proteomes" id="UP000247233"/>
    </source>
</evidence>
<organism evidence="1 2">
    <name type="scientific">Aspergillus heteromorphus CBS 117.55</name>
    <dbReference type="NCBI Taxonomy" id="1448321"/>
    <lineage>
        <taxon>Eukaryota</taxon>
        <taxon>Fungi</taxon>
        <taxon>Dikarya</taxon>
        <taxon>Ascomycota</taxon>
        <taxon>Pezizomycotina</taxon>
        <taxon>Eurotiomycetes</taxon>
        <taxon>Eurotiomycetidae</taxon>
        <taxon>Eurotiales</taxon>
        <taxon>Aspergillaceae</taxon>
        <taxon>Aspergillus</taxon>
        <taxon>Aspergillus subgen. Circumdati</taxon>
    </lineage>
</organism>
<dbReference type="VEuPathDB" id="FungiDB:BO70DRAFT_361685"/>
<keyword evidence="2" id="KW-1185">Reference proteome</keyword>
<gene>
    <name evidence="1" type="ORF">BO70DRAFT_361685</name>
</gene>
<dbReference type="GeneID" id="37065337"/>
<dbReference type="EMBL" id="MSFL01000010">
    <property type="protein sequence ID" value="PWY83589.1"/>
    <property type="molecule type" value="Genomic_DNA"/>
</dbReference>
<dbReference type="RefSeq" id="XP_025400032.1">
    <property type="nucleotide sequence ID" value="XM_025543100.1"/>
</dbReference>
<comment type="caution">
    <text evidence="1">The sequence shown here is derived from an EMBL/GenBank/DDBJ whole genome shotgun (WGS) entry which is preliminary data.</text>
</comment>
<accession>A0A317WBL4</accession>
<dbReference type="AlphaFoldDB" id="A0A317WBL4"/>
<proteinExistence type="predicted"/>
<protein>
    <submittedName>
        <fullName evidence="1">Uncharacterized protein</fullName>
    </submittedName>
</protein>
<dbReference type="Proteomes" id="UP000247233">
    <property type="component" value="Unassembled WGS sequence"/>
</dbReference>
<evidence type="ECO:0000313" key="1">
    <source>
        <dbReference type="EMBL" id="PWY83589.1"/>
    </source>
</evidence>
<reference evidence="1 2" key="1">
    <citation type="submission" date="2016-12" db="EMBL/GenBank/DDBJ databases">
        <title>The genomes of Aspergillus section Nigri reveals drivers in fungal speciation.</title>
        <authorList>
            <consortium name="DOE Joint Genome Institute"/>
            <person name="Vesth T.C."/>
            <person name="Nybo J."/>
            <person name="Theobald S."/>
            <person name="Brandl J."/>
            <person name="Frisvad J.C."/>
            <person name="Nielsen K.F."/>
            <person name="Lyhne E.K."/>
            <person name="Kogle M.E."/>
            <person name="Kuo A."/>
            <person name="Riley R."/>
            <person name="Clum A."/>
            <person name="Nolan M."/>
            <person name="Lipzen A."/>
            <person name="Salamov A."/>
            <person name="Henrissat B."/>
            <person name="Wiebenga A."/>
            <person name="De Vries R.P."/>
            <person name="Grigoriev I.V."/>
            <person name="Mortensen U.H."/>
            <person name="Andersen M.R."/>
            <person name="Baker S.E."/>
        </authorList>
    </citation>
    <scope>NUCLEOTIDE SEQUENCE [LARGE SCALE GENOMIC DNA]</scope>
    <source>
        <strain evidence="1 2">CBS 117.55</strain>
    </source>
</reference>
<sequence length="71" mass="7809">MQGGAFLRNSLSLPSFRLLYGVPIYLLLLGGDGEPRDTHIPRPQVFDSRSGWAMEPFEAFGSGVARRSPES</sequence>
<name>A0A317WBL4_9EURO</name>